<accession>A0AAV2P491</accession>
<dbReference type="Gene3D" id="3.40.30.10">
    <property type="entry name" value="Glutaredoxin"/>
    <property type="match status" value="1"/>
</dbReference>
<dbReference type="FunFam" id="1.20.1050.10:FF:000009">
    <property type="entry name" value="Glutathione S-transferase omega-1"/>
    <property type="match status" value="1"/>
</dbReference>
<sequence>MSSSSSSHRANGSKKPEEMKGQARLYSMKYCPFAHRVRLILTLKQIPHDIVNINLQNKPDWYFQIHPEGKVPAYIDADGTVVTDSVAIANYLNQKYPVPPLYNDETKSHDLELLDHFSKIMDTFSNCIHYKDKRQFEEILVETMDNLQEFEEELGIRKTPFFGGNNPGMLDILMWPWFERAKALTILYKQRASLDKERFPNLMDWLDEMKNQWFVEEHKCSYEKFAKFIEASKAGNVDYDNI</sequence>
<evidence type="ECO:0000259" key="4">
    <source>
        <dbReference type="PROSITE" id="PS50404"/>
    </source>
</evidence>
<dbReference type="EMBL" id="OZ034830">
    <property type="protein sequence ID" value="CAL1687458.1"/>
    <property type="molecule type" value="Genomic_DNA"/>
</dbReference>
<dbReference type="InterPro" id="IPR010987">
    <property type="entry name" value="Glutathione-S-Trfase_C-like"/>
</dbReference>
<protein>
    <submittedName>
        <fullName evidence="6">Uncharacterized protein</fullName>
    </submittedName>
</protein>
<evidence type="ECO:0000256" key="3">
    <source>
        <dbReference type="SAM" id="MobiDB-lite"/>
    </source>
</evidence>
<dbReference type="InterPro" id="IPR004045">
    <property type="entry name" value="Glutathione_S-Trfase_N"/>
</dbReference>
<reference evidence="6" key="1">
    <citation type="submission" date="2024-04" db="EMBL/GenBank/DDBJ databases">
        <authorList>
            <consortium name="Molecular Ecology Group"/>
        </authorList>
    </citation>
    <scope>NUCLEOTIDE SEQUENCE</scope>
</reference>
<name>A0AAV2P491_9HYME</name>
<dbReference type="GO" id="GO:0005737">
    <property type="term" value="C:cytoplasm"/>
    <property type="evidence" value="ECO:0007669"/>
    <property type="project" value="InterPro"/>
</dbReference>
<dbReference type="SFLD" id="SFLDS00019">
    <property type="entry name" value="Glutathione_Transferase_(cytos"/>
    <property type="match status" value="1"/>
</dbReference>
<dbReference type="SUPFAM" id="SSF47616">
    <property type="entry name" value="GST C-terminal domain-like"/>
    <property type="match status" value="1"/>
</dbReference>
<dbReference type="Pfam" id="PF13417">
    <property type="entry name" value="GST_N_3"/>
    <property type="match status" value="1"/>
</dbReference>
<dbReference type="Gene3D" id="1.20.1050.10">
    <property type="match status" value="1"/>
</dbReference>
<dbReference type="GO" id="GO:0045174">
    <property type="term" value="F:glutathione dehydrogenase (ascorbate) activity"/>
    <property type="evidence" value="ECO:0007669"/>
    <property type="project" value="TreeGrafter"/>
</dbReference>
<dbReference type="FunFam" id="3.40.30.10:FF:000123">
    <property type="entry name" value="Glutathione transferase o1"/>
    <property type="match status" value="1"/>
</dbReference>
<evidence type="ECO:0000313" key="7">
    <source>
        <dbReference type="Proteomes" id="UP001497644"/>
    </source>
</evidence>
<dbReference type="SFLD" id="SFLDG00358">
    <property type="entry name" value="Main_(cytGST)"/>
    <property type="match status" value="1"/>
</dbReference>
<dbReference type="InterPro" id="IPR036282">
    <property type="entry name" value="Glutathione-S-Trfase_C_sf"/>
</dbReference>
<evidence type="ECO:0000256" key="2">
    <source>
        <dbReference type="ARBA" id="ARBA00023002"/>
    </source>
</evidence>
<dbReference type="GO" id="GO:0006749">
    <property type="term" value="P:glutathione metabolic process"/>
    <property type="evidence" value="ECO:0007669"/>
    <property type="project" value="TreeGrafter"/>
</dbReference>
<evidence type="ECO:0000256" key="1">
    <source>
        <dbReference type="ARBA" id="ARBA00011067"/>
    </source>
</evidence>
<dbReference type="Pfam" id="PF13410">
    <property type="entry name" value="GST_C_2"/>
    <property type="match status" value="1"/>
</dbReference>
<dbReference type="InterPro" id="IPR040079">
    <property type="entry name" value="Glutathione_S-Trfase"/>
</dbReference>
<dbReference type="GO" id="GO:0004364">
    <property type="term" value="F:glutathione transferase activity"/>
    <property type="evidence" value="ECO:0007669"/>
    <property type="project" value="InterPro"/>
</dbReference>
<evidence type="ECO:0000259" key="5">
    <source>
        <dbReference type="PROSITE" id="PS50405"/>
    </source>
</evidence>
<feature type="region of interest" description="Disordered" evidence="3">
    <location>
        <begin position="1"/>
        <end position="20"/>
    </location>
</feature>
<organism evidence="6 7">
    <name type="scientific">Lasius platythorax</name>
    <dbReference type="NCBI Taxonomy" id="488582"/>
    <lineage>
        <taxon>Eukaryota</taxon>
        <taxon>Metazoa</taxon>
        <taxon>Ecdysozoa</taxon>
        <taxon>Arthropoda</taxon>
        <taxon>Hexapoda</taxon>
        <taxon>Insecta</taxon>
        <taxon>Pterygota</taxon>
        <taxon>Neoptera</taxon>
        <taxon>Endopterygota</taxon>
        <taxon>Hymenoptera</taxon>
        <taxon>Apocrita</taxon>
        <taxon>Aculeata</taxon>
        <taxon>Formicoidea</taxon>
        <taxon>Formicidae</taxon>
        <taxon>Formicinae</taxon>
        <taxon>Lasius</taxon>
        <taxon>Lasius</taxon>
    </lineage>
</organism>
<dbReference type="PROSITE" id="PS50404">
    <property type="entry name" value="GST_NTER"/>
    <property type="match status" value="1"/>
</dbReference>
<feature type="domain" description="GST N-terminal" evidence="4">
    <location>
        <begin position="21"/>
        <end position="100"/>
    </location>
</feature>
<dbReference type="Proteomes" id="UP001497644">
    <property type="component" value="Chromosome 7"/>
</dbReference>
<gene>
    <name evidence="6" type="ORF">LPLAT_LOCUS12664</name>
</gene>
<dbReference type="SUPFAM" id="SSF52833">
    <property type="entry name" value="Thioredoxin-like"/>
    <property type="match status" value="1"/>
</dbReference>
<dbReference type="PRINTS" id="PR01625">
    <property type="entry name" value="GSTRNSFRASEO"/>
</dbReference>
<dbReference type="InterPro" id="IPR050983">
    <property type="entry name" value="GST_Omega/HSP26"/>
</dbReference>
<evidence type="ECO:0000313" key="6">
    <source>
        <dbReference type="EMBL" id="CAL1687458.1"/>
    </source>
</evidence>
<dbReference type="InterPro" id="IPR036249">
    <property type="entry name" value="Thioredoxin-like_sf"/>
</dbReference>
<dbReference type="PROSITE" id="PS50405">
    <property type="entry name" value="GST_CTER"/>
    <property type="match status" value="1"/>
</dbReference>
<comment type="similarity">
    <text evidence="1">Belongs to the GST superfamily. Omega family.</text>
</comment>
<keyword evidence="7" id="KW-1185">Reference proteome</keyword>
<proteinExistence type="inferred from homology"/>
<dbReference type="PANTHER" id="PTHR43968">
    <property type="match status" value="1"/>
</dbReference>
<dbReference type="InterPro" id="IPR005442">
    <property type="entry name" value="GST_omega"/>
</dbReference>
<dbReference type="AlphaFoldDB" id="A0AAV2P491"/>
<keyword evidence="2" id="KW-0560">Oxidoreductase</keyword>
<dbReference type="PANTHER" id="PTHR43968:SF6">
    <property type="entry name" value="GLUTATHIONE S-TRANSFERASE OMEGA"/>
    <property type="match status" value="1"/>
</dbReference>
<feature type="domain" description="GST C-terminal" evidence="5">
    <location>
        <begin position="103"/>
        <end position="228"/>
    </location>
</feature>